<dbReference type="Proteomes" id="UP001595444">
    <property type="component" value="Unassembled WGS sequence"/>
</dbReference>
<keyword evidence="2" id="KW-0489">Methyltransferase</keyword>
<reference evidence="3" key="1">
    <citation type="journal article" date="2019" name="Int. J. Syst. Evol. Microbiol.">
        <title>The Global Catalogue of Microorganisms (GCM) 10K type strain sequencing project: providing services to taxonomists for standard genome sequencing and annotation.</title>
        <authorList>
            <consortium name="The Broad Institute Genomics Platform"/>
            <consortium name="The Broad Institute Genome Sequencing Center for Infectious Disease"/>
            <person name="Wu L."/>
            <person name="Ma J."/>
        </authorList>
    </citation>
    <scope>NUCLEOTIDE SEQUENCE [LARGE SCALE GENOMIC DNA]</scope>
    <source>
        <strain evidence="3">KCTC 62164</strain>
    </source>
</reference>
<dbReference type="Pfam" id="PF13489">
    <property type="entry name" value="Methyltransf_23"/>
    <property type="match status" value="1"/>
</dbReference>
<name>A0ABV7D285_9PROT</name>
<dbReference type="GO" id="GO:0008168">
    <property type="term" value="F:methyltransferase activity"/>
    <property type="evidence" value="ECO:0007669"/>
    <property type="project" value="UniProtKB-KW"/>
</dbReference>
<dbReference type="PANTHER" id="PTHR43861">
    <property type="entry name" value="TRANS-ACONITATE 2-METHYLTRANSFERASE-RELATED"/>
    <property type="match status" value="1"/>
</dbReference>
<protein>
    <submittedName>
        <fullName evidence="2">Class I SAM-dependent methyltransferase</fullName>
        <ecNumber evidence="2">2.1.1.-</ecNumber>
    </submittedName>
</protein>
<evidence type="ECO:0000313" key="2">
    <source>
        <dbReference type="EMBL" id="MFC3051242.1"/>
    </source>
</evidence>
<evidence type="ECO:0000313" key="3">
    <source>
        <dbReference type="Proteomes" id="UP001595444"/>
    </source>
</evidence>
<keyword evidence="3" id="KW-1185">Reference proteome</keyword>
<dbReference type="CDD" id="cd02440">
    <property type="entry name" value="AdoMet_MTases"/>
    <property type="match status" value="1"/>
</dbReference>
<keyword evidence="1 2" id="KW-0808">Transferase</keyword>
<dbReference type="InterPro" id="IPR029063">
    <property type="entry name" value="SAM-dependent_MTases_sf"/>
</dbReference>
<dbReference type="EC" id="2.1.1.-" evidence="2"/>
<dbReference type="GO" id="GO:0032259">
    <property type="term" value="P:methylation"/>
    <property type="evidence" value="ECO:0007669"/>
    <property type="project" value="UniProtKB-KW"/>
</dbReference>
<dbReference type="Gene3D" id="3.40.50.150">
    <property type="entry name" value="Vaccinia Virus protein VP39"/>
    <property type="match status" value="1"/>
</dbReference>
<comment type="caution">
    <text evidence="2">The sequence shown here is derived from an EMBL/GenBank/DDBJ whole genome shotgun (WGS) entry which is preliminary data.</text>
</comment>
<dbReference type="PANTHER" id="PTHR43861:SF3">
    <property type="entry name" value="PUTATIVE (AFU_ORTHOLOGUE AFUA_2G14390)-RELATED"/>
    <property type="match status" value="1"/>
</dbReference>
<dbReference type="RefSeq" id="WP_194211784.1">
    <property type="nucleotide sequence ID" value="NZ_CP061205.1"/>
</dbReference>
<dbReference type="EMBL" id="JBHRSL010000002">
    <property type="protein sequence ID" value="MFC3051242.1"/>
    <property type="molecule type" value="Genomic_DNA"/>
</dbReference>
<gene>
    <name evidence="2" type="ORF">ACFOKA_04920</name>
</gene>
<organism evidence="2 3">
    <name type="scientific">Kordiimonas pumila</name>
    <dbReference type="NCBI Taxonomy" id="2161677"/>
    <lineage>
        <taxon>Bacteria</taxon>
        <taxon>Pseudomonadati</taxon>
        <taxon>Pseudomonadota</taxon>
        <taxon>Alphaproteobacteria</taxon>
        <taxon>Kordiimonadales</taxon>
        <taxon>Kordiimonadaceae</taxon>
        <taxon>Kordiimonas</taxon>
    </lineage>
</organism>
<proteinExistence type="predicted"/>
<dbReference type="SUPFAM" id="SSF53335">
    <property type="entry name" value="S-adenosyl-L-methionine-dependent methyltransferases"/>
    <property type="match status" value="1"/>
</dbReference>
<sequence length="312" mass="34970">MPMPPEYEWKDARYGAHKGAVLWQKGADTLIECACCGFRHIVPLPSETVQKAFYEESFYQSEKAKYLAEAEEDFAWKAVECGLRIDIAVELSGIKAGRVLDIGSGPGDFLKVAQSRGWDAVGIEPSPVAARYAASRGLNVINGFFNADTAKDLGRFDFIHLSEVLEHIAEPESLLKLARSLLKKNGVLCVSVPNDFNPLQGVSVKKLEKEKWWIVPDHHLNYFDFDSLTGLIEKNSLRVKKELTNFPMELFLLMGQDYAGNPALGRQMHGWRKTMDTNIAEVSPELLRTFYEKLAEARMGRLAIVFAVLGDE</sequence>
<evidence type="ECO:0000256" key="1">
    <source>
        <dbReference type="ARBA" id="ARBA00022679"/>
    </source>
</evidence>
<accession>A0ABV7D285</accession>